<name>A0ABY2IT36_9MICO</name>
<dbReference type="RefSeq" id="WP_134433118.1">
    <property type="nucleotide sequence ID" value="NZ_SOGQ01000088.1"/>
</dbReference>
<accession>A0ABY2IT36</accession>
<proteinExistence type="predicted"/>
<keyword evidence="2" id="KW-1185">Reference proteome</keyword>
<evidence type="ECO:0000313" key="1">
    <source>
        <dbReference type="EMBL" id="TFC94036.1"/>
    </source>
</evidence>
<comment type="caution">
    <text evidence="1">The sequence shown here is derived from an EMBL/GenBank/DDBJ whole genome shotgun (WGS) entry which is preliminary data.</text>
</comment>
<dbReference type="Proteomes" id="UP000297853">
    <property type="component" value="Unassembled WGS sequence"/>
</dbReference>
<evidence type="ECO:0008006" key="3">
    <source>
        <dbReference type="Google" id="ProtNLM"/>
    </source>
</evidence>
<sequence length="104" mass="11458">MTEPLDPQPVTIEALIRQVVRSEVIALRDADASRVRPEVVVDPLRLYSVAAAAGILAMSKVWVYKQISDGSLPVVEFGDTRARQCVRAVDLQRFINDRSGARPA</sequence>
<protein>
    <recommendedName>
        <fullName evidence="3">DNA-binding protein</fullName>
    </recommendedName>
</protein>
<reference evidence="1 2" key="1">
    <citation type="submission" date="2019-03" db="EMBL/GenBank/DDBJ databases">
        <title>Genomics of glacier-inhabiting Cryobacterium strains.</title>
        <authorList>
            <person name="Liu Q."/>
            <person name="Xin Y.-H."/>
        </authorList>
    </citation>
    <scope>NUCLEOTIDE SEQUENCE [LARGE SCALE GENOMIC DNA]</scope>
    <source>
        <strain evidence="1 2">TMT1-23-1</strain>
    </source>
</reference>
<evidence type="ECO:0000313" key="2">
    <source>
        <dbReference type="Proteomes" id="UP000297853"/>
    </source>
</evidence>
<gene>
    <name evidence="1" type="ORF">E3T28_15890</name>
</gene>
<dbReference type="EMBL" id="SOGQ01000088">
    <property type="protein sequence ID" value="TFC94036.1"/>
    <property type="molecule type" value="Genomic_DNA"/>
</dbReference>
<organism evidence="1 2">
    <name type="scientific">Cryobacterium sinapicolor</name>
    <dbReference type="NCBI Taxonomy" id="1259236"/>
    <lineage>
        <taxon>Bacteria</taxon>
        <taxon>Bacillati</taxon>
        <taxon>Actinomycetota</taxon>
        <taxon>Actinomycetes</taxon>
        <taxon>Micrococcales</taxon>
        <taxon>Microbacteriaceae</taxon>
        <taxon>Cryobacterium</taxon>
    </lineage>
</organism>